<sequence length="88" mass="9595">MTTPAARIEALAVHLKAHGYEVEPMSCCLAVRNPDPKGPLASDVLTCRPHEEDDGRLWFFTLSGDPVSEADNLTDALVWLKGHLGSRP</sequence>
<organism evidence="1 2">
    <name type="scientific">Thermomonospora cellulosilytica</name>
    <dbReference type="NCBI Taxonomy" id="1411118"/>
    <lineage>
        <taxon>Bacteria</taxon>
        <taxon>Bacillati</taxon>
        <taxon>Actinomycetota</taxon>
        <taxon>Actinomycetes</taxon>
        <taxon>Streptosporangiales</taxon>
        <taxon>Thermomonosporaceae</taxon>
        <taxon>Thermomonospora</taxon>
    </lineage>
</organism>
<dbReference type="EMBL" id="JACJII010000001">
    <property type="protein sequence ID" value="MBA9005007.1"/>
    <property type="molecule type" value="Genomic_DNA"/>
</dbReference>
<reference evidence="1 2" key="1">
    <citation type="submission" date="2020-08" db="EMBL/GenBank/DDBJ databases">
        <title>Sequencing the genomes of 1000 actinobacteria strains.</title>
        <authorList>
            <person name="Klenk H.-P."/>
        </authorList>
    </citation>
    <scope>NUCLEOTIDE SEQUENCE [LARGE SCALE GENOMIC DNA]</scope>
    <source>
        <strain evidence="1 2">DSM 45823</strain>
    </source>
</reference>
<accession>A0A7W3MZZ1</accession>
<protein>
    <submittedName>
        <fullName evidence="1">Uncharacterized protein</fullName>
    </submittedName>
</protein>
<dbReference type="RefSeq" id="WP_182706309.1">
    <property type="nucleotide sequence ID" value="NZ_JACJII010000001.1"/>
</dbReference>
<gene>
    <name evidence="1" type="ORF">HNR21_003889</name>
</gene>
<keyword evidence="2" id="KW-1185">Reference proteome</keyword>
<evidence type="ECO:0000313" key="1">
    <source>
        <dbReference type="EMBL" id="MBA9005007.1"/>
    </source>
</evidence>
<name>A0A7W3MZZ1_9ACTN</name>
<dbReference type="AlphaFoldDB" id="A0A7W3MZZ1"/>
<dbReference type="Proteomes" id="UP000539313">
    <property type="component" value="Unassembled WGS sequence"/>
</dbReference>
<comment type="caution">
    <text evidence="1">The sequence shown here is derived from an EMBL/GenBank/DDBJ whole genome shotgun (WGS) entry which is preliminary data.</text>
</comment>
<proteinExistence type="predicted"/>
<evidence type="ECO:0000313" key="2">
    <source>
        <dbReference type="Proteomes" id="UP000539313"/>
    </source>
</evidence>